<keyword evidence="1 4" id="KW-0808">Transferase</keyword>
<dbReference type="AlphaFoldDB" id="U7QBW3"/>
<dbReference type="PANTHER" id="PTHR10605:SF56">
    <property type="entry name" value="BIFUNCTIONAL HEPARAN SULFATE N-DEACETYLASE_N-SULFOTRANSFERASE"/>
    <property type="match status" value="1"/>
</dbReference>
<dbReference type="Gene3D" id="3.40.50.300">
    <property type="entry name" value="P-loop containing nucleotide triphosphate hydrolases"/>
    <property type="match status" value="1"/>
</dbReference>
<evidence type="ECO:0000259" key="3">
    <source>
        <dbReference type="Pfam" id="PF00685"/>
    </source>
</evidence>
<dbReference type="PATRIC" id="fig|1348334.3.peg.5148"/>
<name>U7QBW3_9CYAN</name>
<protein>
    <submittedName>
        <fullName evidence="4">Sulfotransferase domain protein</fullName>
    </submittedName>
</protein>
<dbReference type="SUPFAM" id="SSF52540">
    <property type="entry name" value="P-loop containing nucleoside triphosphate hydrolases"/>
    <property type="match status" value="1"/>
</dbReference>
<organism evidence="4 5">
    <name type="scientific">Lyngbya aestuarii BL J</name>
    <dbReference type="NCBI Taxonomy" id="1348334"/>
    <lineage>
        <taxon>Bacteria</taxon>
        <taxon>Bacillati</taxon>
        <taxon>Cyanobacteriota</taxon>
        <taxon>Cyanophyceae</taxon>
        <taxon>Oscillatoriophycideae</taxon>
        <taxon>Oscillatoriales</taxon>
        <taxon>Microcoleaceae</taxon>
        <taxon>Lyngbya</taxon>
    </lineage>
</organism>
<evidence type="ECO:0000313" key="5">
    <source>
        <dbReference type="Proteomes" id="UP000017127"/>
    </source>
</evidence>
<proteinExistence type="predicted"/>
<comment type="caution">
    <text evidence="4">The sequence shown here is derived from an EMBL/GenBank/DDBJ whole genome shotgun (WGS) entry which is preliminary data.</text>
</comment>
<dbReference type="EMBL" id="AUZM01000084">
    <property type="protein sequence ID" value="ERT04692.1"/>
    <property type="molecule type" value="Genomic_DNA"/>
</dbReference>
<evidence type="ECO:0000256" key="2">
    <source>
        <dbReference type="ARBA" id="ARBA00023180"/>
    </source>
</evidence>
<sequence length="305" mass="35762">MKSTKQPSFFIVGAPKCGTTATCRYLAQHPELFIPPQKELYYFDFDLRSQPKVGSFEQYLSFFEPGKGKMCGEGSTSYLRSQEAPKAIYDFNSDAKIIIMLREPVSLLYSLHSQRLYDGNETIQDFKQVLAAELDSNNNVIRRERRNKEFFAYREVVKFSEQIERYFNTFGKEQVLVIFYEDFQQNTSKAFQDILNFLEVTPDFQPEFVRVNSNKTVKSRFLLNLVKYPPSKLLEIGKYFIPLPQATRRAILEGVKEKIKRANTQFKPRSSLDPELKKTLQKEFTPEIKQLSQLLERDLTHWYQS</sequence>
<dbReference type="PANTHER" id="PTHR10605">
    <property type="entry name" value="HEPARAN SULFATE SULFOTRANSFERASE"/>
    <property type="match status" value="1"/>
</dbReference>
<dbReference type="InterPro" id="IPR000863">
    <property type="entry name" value="Sulfotransferase_dom"/>
</dbReference>
<keyword evidence="5" id="KW-1185">Reference proteome</keyword>
<dbReference type="GO" id="GO:0008146">
    <property type="term" value="F:sulfotransferase activity"/>
    <property type="evidence" value="ECO:0007669"/>
    <property type="project" value="InterPro"/>
</dbReference>
<dbReference type="OrthoDB" id="9797480at2"/>
<feature type="domain" description="Sulfotransferase" evidence="3">
    <location>
        <begin position="7"/>
        <end position="202"/>
    </location>
</feature>
<evidence type="ECO:0000313" key="4">
    <source>
        <dbReference type="EMBL" id="ERT04692.1"/>
    </source>
</evidence>
<dbReference type="InterPro" id="IPR037359">
    <property type="entry name" value="NST/OST"/>
</dbReference>
<dbReference type="RefSeq" id="WP_023069032.1">
    <property type="nucleotide sequence ID" value="NZ_AUZM01000084.1"/>
</dbReference>
<gene>
    <name evidence="4" type="ORF">M595_5350</name>
</gene>
<dbReference type="Pfam" id="PF00685">
    <property type="entry name" value="Sulfotransfer_1"/>
    <property type="match status" value="1"/>
</dbReference>
<dbReference type="InterPro" id="IPR027417">
    <property type="entry name" value="P-loop_NTPase"/>
</dbReference>
<dbReference type="Proteomes" id="UP000017127">
    <property type="component" value="Unassembled WGS sequence"/>
</dbReference>
<accession>U7QBW3</accession>
<keyword evidence="2" id="KW-0325">Glycoprotein</keyword>
<evidence type="ECO:0000256" key="1">
    <source>
        <dbReference type="ARBA" id="ARBA00022679"/>
    </source>
</evidence>
<reference evidence="4 5" key="1">
    <citation type="journal article" date="2013" name="Front. Microbiol.">
        <title>Comparative genomic analyses of the cyanobacterium, Lyngbya aestuarii BL J, a powerful hydrogen producer.</title>
        <authorList>
            <person name="Kothari A."/>
            <person name="Vaughn M."/>
            <person name="Garcia-Pichel F."/>
        </authorList>
    </citation>
    <scope>NUCLEOTIDE SEQUENCE [LARGE SCALE GENOMIC DNA]</scope>
    <source>
        <strain evidence="4 5">BL J</strain>
    </source>
</reference>